<dbReference type="CDD" id="cd07398">
    <property type="entry name" value="MPP_YbbF-LpxH"/>
    <property type="match status" value="1"/>
</dbReference>
<evidence type="ECO:0000256" key="2">
    <source>
        <dbReference type="ARBA" id="ARBA00022519"/>
    </source>
</evidence>
<dbReference type="Gene3D" id="3.60.21.10">
    <property type="match status" value="1"/>
</dbReference>
<keyword evidence="3" id="KW-0479">Metal-binding</keyword>
<organism evidence="8 9">
    <name type="scientific">Candidatus Schekmanbacteria bacterium RBG_16_38_10</name>
    <dbReference type="NCBI Taxonomy" id="1817879"/>
    <lineage>
        <taxon>Bacteria</taxon>
        <taxon>Candidatus Schekmaniibacteriota</taxon>
    </lineage>
</organism>
<keyword evidence="2" id="KW-0997">Cell inner membrane</keyword>
<dbReference type="GO" id="GO:0008758">
    <property type="term" value="F:UDP-2,3-diacylglucosamine hydrolase activity"/>
    <property type="evidence" value="ECO:0007669"/>
    <property type="project" value="TreeGrafter"/>
</dbReference>
<dbReference type="InterPro" id="IPR029052">
    <property type="entry name" value="Metallo-depent_PP-like"/>
</dbReference>
<gene>
    <name evidence="8" type="ORF">A2W05_07960</name>
</gene>
<evidence type="ECO:0000256" key="5">
    <source>
        <dbReference type="ARBA" id="ARBA00023136"/>
    </source>
</evidence>
<dbReference type="GO" id="GO:0009245">
    <property type="term" value="P:lipid A biosynthetic process"/>
    <property type="evidence" value="ECO:0007669"/>
    <property type="project" value="TreeGrafter"/>
</dbReference>
<keyword evidence="1" id="KW-1003">Cell membrane</keyword>
<evidence type="ECO:0000259" key="7">
    <source>
        <dbReference type="Pfam" id="PF00149"/>
    </source>
</evidence>
<feature type="domain" description="Calcineurin-like phosphoesterase" evidence="7">
    <location>
        <begin position="7"/>
        <end position="201"/>
    </location>
</feature>
<dbReference type="GO" id="GO:0046872">
    <property type="term" value="F:metal ion binding"/>
    <property type="evidence" value="ECO:0007669"/>
    <property type="project" value="UniProtKB-KW"/>
</dbReference>
<dbReference type="InterPro" id="IPR004843">
    <property type="entry name" value="Calcineurin-like_PHP"/>
</dbReference>
<evidence type="ECO:0000256" key="3">
    <source>
        <dbReference type="ARBA" id="ARBA00022723"/>
    </source>
</evidence>
<dbReference type="EMBL" id="MGDE01000209">
    <property type="protein sequence ID" value="OGL43786.1"/>
    <property type="molecule type" value="Genomic_DNA"/>
</dbReference>
<protein>
    <recommendedName>
        <fullName evidence="7">Calcineurin-like phosphoesterase domain-containing protein</fullName>
    </recommendedName>
</protein>
<proteinExistence type="predicted"/>
<dbReference type="InterPro" id="IPR043461">
    <property type="entry name" value="LpxH-like"/>
</dbReference>
<comment type="caution">
    <text evidence="8">The sequence shown here is derived from an EMBL/GenBank/DDBJ whole genome shotgun (WGS) entry which is preliminary data.</text>
</comment>
<dbReference type="SUPFAM" id="SSF56300">
    <property type="entry name" value="Metallo-dependent phosphatases"/>
    <property type="match status" value="1"/>
</dbReference>
<keyword evidence="5" id="KW-0472">Membrane</keyword>
<evidence type="ECO:0000256" key="4">
    <source>
        <dbReference type="ARBA" id="ARBA00022801"/>
    </source>
</evidence>
<reference evidence="8 9" key="1">
    <citation type="journal article" date="2016" name="Nat. Commun.">
        <title>Thousands of microbial genomes shed light on interconnected biogeochemical processes in an aquifer system.</title>
        <authorList>
            <person name="Anantharaman K."/>
            <person name="Brown C.T."/>
            <person name="Hug L.A."/>
            <person name="Sharon I."/>
            <person name="Castelle C.J."/>
            <person name="Probst A.J."/>
            <person name="Thomas B.C."/>
            <person name="Singh A."/>
            <person name="Wilkins M.J."/>
            <person name="Karaoz U."/>
            <person name="Brodie E.L."/>
            <person name="Williams K.H."/>
            <person name="Hubbard S.S."/>
            <person name="Banfield J.F."/>
        </authorList>
    </citation>
    <scope>NUCLEOTIDE SEQUENCE [LARGE SCALE GENOMIC DNA]</scope>
</reference>
<dbReference type="Proteomes" id="UP000178797">
    <property type="component" value="Unassembled WGS sequence"/>
</dbReference>
<accession>A0A1F7RQE8</accession>
<sequence>MPKDHIFLSDVHIQKIDEENHLSLISFLDSIKKTTHSLYILGDLFDFWYGYRSVVYYEYIPILNKFLELKNAGINLYFLEGNHEFRFDLFFGNVLKANVNPRYLNIDINNKKFFLAHGDSIDTIDLGHKVLNFFIKNPLVYMVVGLSHPGFWWKIAGIVSKFSRNRLDNGNQKLIEAYERFAEKKFSEGSDVIILGHSHDPKIQNKNINGREKVLVYLGDWLTERSYVKYDGTSFELCNFNKL</sequence>
<keyword evidence="4" id="KW-0378">Hydrolase</keyword>
<evidence type="ECO:0000313" key="9">
    <source>
        <dbReference type="Proteomes" id="UP000178797"/>
    </source>
</evidence>
<name>A0A1F7RQE8_9BACT</name>
<dbReference type="Pfam" id="PF00149">
    <property type="entry name" value="Metallophos"/>
    <property type="match status" value="1"/>
</dbReference>
<dbReference type="AlphaFoldDB" id="A0A1F7RQE8"/>
<keyword evidence="6" id="KW-0464">Manganese</keyword>
<evidence type="ECO:0000313" key="8">
    <source>
        <dbReference type="EMBL" id="OGL43786.1"/>
    </source>
</evidence>
<dbReference type="PANTHER" id="PTHR34990">
    <property type="entry name" value="UDP-2,3-DIACYLGLUCOSAMINE HYDROLASE-RELATED"/>
    <property type="match status" value="1"/>
</dbReference>
<dbReference type="GO" id="GO:0016020">
    <property type="term" value="C:membrane"/>
    <property type="evidence" value="ECO:0007669"/>
    <property type="project" value="GOC"/>
</dbReference>
<dbReference type="PANTHER" id="PTHR34990:SF1">
    <property type="entry name" value="UDP-2,3-DIACYLGLUCOSAMINE HYDROLASE"/>
    <property type="match status" value="1"/>
</dbReference>
<evidence type="ECO:0000256" key="1">
    <source>
        <dbReference type="ARBA" id="ARBA00022475"/>
    </source>
</evidence>
<evidence type="ECO:0000256" key="6">
    <source>
        <dbReference type="ARBA" id="ARBA00023211"/>
    </source>
</evidence>